<evidence type="ECO:0000313" key="2">
    <source>
        <dbReference type="Proteomes" id="UP000694853"/>
    </source>
</evidence>
<proteinExistence type="predicted"/>
<protein>
    <submittedName>
        <fullName evidence="3">Uncharacterized protein LOC113858144</fullName>
    </submittedName>
</protein>
<dbReference type="PANTHER" id="PTHR33067">
    <property type="entry name" value="RNA-DIRECTED DNA POLYMERASE-RELATED"/>
    <property type="match status" value="1"/>
</dbReference>
<organism evidence="2 3">
    <name type="scientific">Abrus precatorius</name>
    <name type="common">Indian licorice</name>
    <name type="synonym">Glycine abrus</name>
    <dbReference type="NCBI Taxonomy" id="3816"/>
    <lineage>
        <taxon>Eukaryota</taxon>
        <taxon>Viridiplantae</taxon>
        <taxon>Streptophyta</taxon>
        <taxon>Embryophyta</taxon>
        <taxon>Tracheophyta</taxon>
        <taxon>Spermatophyta</taxon>
        <taxon>Magnoliopsida</taxon>
        <taxon>eudicotyledons</taxon>
        <taxon>Gunneridae</taxon>
        <taxon>Pentapetalae</taxon>
        <taxon>rosids</taxon>
        <taxon>fabids</taxon>
        <taxon>Fabales</taxon>
        <taxon>Fabaceae</taxon>
        <taxon>Papilionoideae</taxon>
        <taxon>50 kb inversion clade</taxon>
        <taxon>NPAAA clade</taxon>
        <taxon>indigoferoid/millettioid clade</taxon>
        <taxon>Abreae</taxon>
        <taxon>Abrus</taxon>
    </lineage>
</organism>
<dbReference type="Gene3D" id="2.40.70.10">
    <property type="entry name" value="Acid Proteases"/>
    <property type="match status" value="1"/>
</dbReference>
<sequence>MVDAVAGESFAQKTLEEARQLIEVMASNNYNYRERNLQKENFGENFGAIQQPPQPQVPNQVSTLEKVLLQLTQTTNLFMQDTSTRMANQEASMKNLENQMGQTIRKISGESELEQEKPEEEVRPKQKLVVDETYCNKTKEQILEDSCKPQILPPYVKLSYSHIPKNKEKEEKFFKFLDIFRKLHINIPFAEALEQMPSYAKFMKDLLSKKKKLKEDAIIALTDECSAILQQKLPPKLKDLGSFTIPCTIGNVTIGKALCNLRANINLMPLSILKKLGVSEAKNTRMAFQIADRSIKYPYGIMEDELVKVDKLIFPAYFVILDMDEDSEVSVILGRPFLATGRALIDVQQSQLILHLHDEKVTFKVFEAMQHPNDNDTCFRINTMDSLIATTTLKHNTYADPL</sequence>
<evidence type="ECO:0000256" key="1">
    <source>
        <dbReference type="SAM" id="Coils"/>
    </source>
</evidence>
<dbReference type="OrthoDB" id="778454at2759"/>
<feature type="coiled-coil region" evidence="1">
    <location>
        <begin position="79"/>
        <end position="106"/>
    </location>
</feature>
<name>A0A8B8KRE6_ABRPR</name>
<dbReference type="PANTHER" id="PTHR33067:SF39">
    <property type="entry name" value="TRANSCRIPTION FACTOR INTERACTOR AND REGULATOR CCHC(ZN) FAMILY"/>
    <property type="match status" value="1"/>
</dbReference>
<keyword evidence="1" id="KW-0175">Coiled coil</keyword>
<dbReference type="GeneID" id="113858144"/>
<accession>A0A8B8KRE6</accession>
<dbReference type="Proteomes" id="UP000694853">
    <property type="component" value="Unplaced"/>
</dbReference>
<reference evidence="3" key="2">
    <citation type="submission" date="2025-08" db="UniProtKB">
        <authorList>
            <consortium name="RefSeq"/>
        </authorList>
    </citation>
    <scope>IDENTIFICATION</scope>
    <source>
        <tissue evidence="3">Young leaves</tissue>
    </source>
</reference>
<dbReference type="RefSeq" id="XP_027346437.1">
    <property type="nucleotide sequence ID" value="XM_027490636.1"/>
</dbReference>
<keyword evidence="2" id="KW-1185">Reference proteome</keyword>
<dbReference type="InterPro" id="IPR021109">
    <property type="entry name" value="Peptidase_aspartic_dom_sf"/>
</dbReference>
<gene>
    <name evidence="3" type="primary">LOC113858144</name>
</gene>
<dbReference type="KEGG" id="aprc:113858144"/>
<evidence type="ECO:0000313" key="3">
    <source>
        <dbReference type="RefSeq" id="XP_027346437.1"/>
    </source>
</evidence>
<reference evidence="2" key="1">
    <citation type="journal article" date="2019" name="Toxins">
        <title>Detection of Abrin-Like and Prepropulchellin-Like Toxin Genes and Transcripts Using Whole Genome Sequencing and Full-Length Transcript Sequencing of Abrus precatorius.</title>
        <authorList>
            <person name="Hovde B.T."/>
            <person name="Daligault H.E."/>
            <person name="Hanschen E.R."/>
            <person name="Kunde Y.A."/>
            <person name="Johnson M.B."/>
            <person name="Starkenburg S.R."/>
            <person name="Johnson S.L."/>
        </authorList>
    </citation>
    <scope>NUCLEOTIDE SEQUENCE [LARGE SCALE GENOMIC DNA]</scope>
</reference>
<dbReference type="AlphaFoldDB" id="A0A8B8KRE6"/>
<dbReference type="CDD" id="cd00303">
    <property type="entry name" value="retropepsin_like"/>
    <property type="match status" value="1"/>
</dbReference>